<evidence type="ECO:0000313" key="6">
    <source>
        <dbReference type="Proteomes" id="UP001595528"/>
    </source>
</evidence>
<accession>A0ABV7L7Y2</accession>
<dbReference type="Gene3D" id="2.40.30.170">
    <property type="match status" value="1"/>
</dbReference>
<dbReference type="PANTHER" id="PTHR30469">
    <property type="entry name" value="MULTIDRUG RESISTANCE PROTEIN MDTA"/>
    <property type="match status" value="1"/>
</dbReference>
<comment type="caution">
    <text evidence="5">The sequence shown here is derived from an EMBL/GenBank/DDBJ whole genome shotgun (WGS) entry which is preliminary data.</text>
</comment>
<keyword evidence="6" id="KW-1185">Reference proteome</keyword>
<reference evidence="6" key="1">
    <citation type="journal article" date="2019" name="Int. J. Syst. Evol. Microbiol.">
        <title>The Global Catalogue of Microorganisms (GCM) 10K type strain sequencing project: providing services to taxonomists for standard genome sequencing and annotation.</title>
        <authorList>
            <consortium name="The Broad Institute Genomics Platform"/>
            <consortium name="The Broad Institute Genome Sequencing Center for Infectious Disease"/>
            <person name="Wu L."/>
            <person name="Ma J."/>
        </authorList>
    </citation>
    <scope>NUCLEOTIDE SEQUENCE [LARGE SCALE GENOMIC DNA]</scope>
    <source>
        <strain evidence="6">KCTC 42964</strain>
    </source>
</reference>
<feature type="domain" description="Multidrug resistance protein MdtA-like barrel-sandwich hybrid" evidence="4">
    <location>
        <begin position="67"/>
        <end position="251"/>
    </location>
</feature>
<evidence type="ECO:0000259" key="4">
    <source>
        <dbReference type="Pfam" id="PF25917"/>
    </source>
</evidence>
<dbReference type="Gene3D" id="1.10.287.470">
    <property type="entry name" value="Helix hairpin bin"/>
    <property type="match status" value="1"/>
</dbReference>
<keyword evidence="2" id="KW-0175">Coiled coil</keyword>
<dbReference type="SUPFAM" id="SSF111369">
    <property type="entry name" value="HlyD-like secretion proteins"/>
    <property type="match status" value="1"/>
</dbReference>
<feature type="coiled-coil region" evidence="2">
    <location>
        <begin position="197"/>
        <end position="224"/>
    </location>
</feature>
<evidence type="ECO:0000313" key="5">
    <source>
        <dbReference type="EMBL" id="MFC3230473.1"/>
    </source>
</evidence>
<dbReference type="Gene3D" id="2.40.420.20">
    <property type="match status" value="1"/>
</dbReference>
<dbReference type="NCBIfam" id="TIGR01730">
    <property type="entry name" value="RND_mfp"/>
    <property type="match status" value="1"/>
</dbReference>
<dbReference type="InterPro" id="IPR058625">
    <property type="entry name" value="MdtA-like_BSH"/>
</dbReference>
<dbReference type="EMBL" id="JBHRTR010000046">
    <property type="protein sequence ID" value="MFC3230473.1"/>
    <property type="molecule type" value="Genomic_DNA"/>
</dbReference>
<dbReference type="Gene3D" id="2.40.50.100">
    <property type="match status" value="1"/>
</dbReference>
<evidence type="ECO:0000256" key="3">
    <source>
        <dbReference type="SAM" id="MobiDB-lite"/>
    </source>
</evidence>
<organism evidence="5 6">
    <name type="scientific">Marinibaculum pumilum</name>
    <dbReference type="NCBI Taxonomy" id="1766165"/>
    <lineage>
        <taxon>Bacteria</taxon>
        <taxon>Pseudomonadati</taxon>
        <taxon>Pseudomonadota</taxon>
        <taxon>Alphaproteobacteria</taxon>
        <taxon>Rhodospirillales</taxon>
        <taxon>Rhodospirillaceae</taxon>
        <taxon>Marinibaculum</taxon>
    </lineage>
</organism>
<protein>
    <submittedName>
        <fullName evidence="5">Efflux RND transporter periplasmic adaptor subunit</fullName>
    </submittedName>
</protein>
<feature type="region of interest" description="Disordered" evidence="3">
    <location>
        <begin position="414"/>
        <end position="435"/>
    </location>
</feature>
<dbReference type="PANTHER" id="PTHR30469:SF15">
    <property type="entry name" value="HLYD FAMILY OF SECRETION PROTEINS"/>
    <property type="match status" value="1"/>
</dbReference>
<gene>
    <name evidence="5" type="ORF">ACFOGJ_24710</name>
</gene>
<feature type="coiled-coil region" evidence="2">
    <location>
        <begin position="107"/>
        <end position="151"/>
    </location>
</feature>
<dbReference type="Pfam" id="PF25917">
    <property type="entry name" value="BSH_RND"/>
    <property type="match status" value="1"/>
</dbReference>
<evidence type="ECO:0000256" key="1">
    <source>
        <dbReference type="ARBA" id="ARBA00009477"/>
    </source>
</evidence>
<dbReference type="Proteomes" id="UP001595528">
    <property type="component" value="Unassembled WGS sequence"/>
</dbReference>
<comment type="similarity">
    <text evidence="1">Belongs to the membrane fusion protein (MFP) (TC 8.A.1) family.</text>
</comment>
<evidence type="ECO:0000256" key="2">
    <source>
        <dbReference type="SAM" id="Coils"/>
    </source>
</evidence>
<proteinExistence type="inferred from homology"/>
<sequence>MRRLPRLLLPLLILAAGIAGFALLVQTRPQVPQGEPEERVWTVAVAPVSLGPAQPQLQLYGEIVAGREVELRALVAGEIVDVGTALREGAPVAAGELILQIDPFEYEAALEERRAQLKEARAGLAQLQAQREAQEATLRRERQQYVLLERDVTRQRQLKRSGSIAQKTLDTAELELTRAGQRVNVAESTLAGDAARIEQQEAAIARMEVGVRRAERDLDNARLAAPFAGFLTDIAAQEGKRVGVNDRIANLIDSDWLEARISLSDDQFGRLLGGAGLIGRRAEVIWHAGAGERRFDAVVERQAGRIDAAVGGVTIFARLPDLAPDTPLRPGAFVEVRMPDRQFENVAVLPEAALFEGDRVYVIGDDDRLQARAVELVARDGTDLLLRGALQDGDRVLVTRFATAGPGVKVRLRDTAEDDATGSGAAGSPAQGEAG</sequence>
<dbReference type="InterPro" id="IPR006143">
    <property type="entry name" value="RND_pump_MFP"/>
</dbReference>
<name>A0ABV7L7Y2_9PROT</name>
<dbReference type="RefSeq" id="WP_379905674.1">
    <property type="nucleotide sequence ID" value="NZ_JBHRTR010000046.1"/>
</dbReference>